<proteinExistence type="predicted"/>
<evidence type="ECO:0000256" key="1">
    <source>
        <dbReference type="SAM" id="SignalP"/>
    </source>
</evidence>
<dbReference type="Pfam" id="PF16694">
    <property type="entry name" value="Cytochrome_P460"/>
    <property type="match status" value="1"/>
</dbReference>
<feature type="domain" description="Cytochrome P460" evidence="2">
    <location>
        <begin position="51"/>
        <end position="185"/>
    </location>
</feature>
<evidence type="ECO:0000259" key="2">
    <source>
        <dbReference type="Pfam" id="PF16694"/>
    </source>
</evidence>
<dbReference type="AlphaFoldDB" id="A0A0E2Z913"/>
<dbReference type="Gene3D" id="3.50.70.20">
    <property type="entry name" value="Cytochrome P460"/>
    <property type="match status" value="1"/>
</dbReference>
<organism evidence="3 4">
    <name type="scientific">Nitrosococcus oceani C-27</name>
    <dbReference type="NCBI Taxonomy" id="314279"/>
    <lineage>
        <taxon>Bacteria</taxon>
        <taxon>Pseudomonadati</taxon>
        <taxon>Pseudomonadota</taxon>
        <taxon>Gammaproteobacteria</taxon>
        <taxon>Chromatiales</taxon>
        <taxon>Chromatiaceae</taxon>
        <taxon>Nitrosococcus</taxon>
    </lineage>
</organism>
<gene>
    <name evidence="3" type="ORF">IB75_04500</name>
</gene>
<keyword evidence="1" id="KW-0732">Signal</keyword>
<sequence length="198" mass="22301">MNQSNSIRHKIHCLWKIAGFALVGYTAFSPMTYAADSSPALFNINNELLQPEGYREWVYVGTTVTPHDMNNGKAEVPEFHNVYIDPKSFTHWKKTGQFRDGAMVVKELLSVGAKKALTGNGYFMGEFTGLEAAVKDSKRFPDEPGNWAYFMYGMKYPLPRKATAKPTAECNACHQANAKDDWVFTQYYPVLQAAKPNK</sequence>
<reference evidence="3 4" key="1">
    <citation type="submission" date="2014-07" db="EMBL/GenBank/DDBJ databases">
        <title>Comparative analysis of Nitrosococcus oceani genome inventories of strains from Pacific and Atlantic gyres.</title>
        <authorList>
            <person name="Lim C.K."/>
            <person name="Wang L."/>
            <person name="Sayavedra-Soto L.A."/>
            <person name="Klotz M.G."/>
        </authorList>
    </citation>
    <scope>NUCLEOTIDE SEQUENCE [LARGE SCALE GENOMIC DNA]</scope>
    <source>
        <strain evidence="3 4">C-27</strain>
    </source>
</reference>
<comment type="caution">
    <text evidence="3">The sequence shown here is derived from an EMBL/GenBank/DDBJ whole genome shotgun (WGS) entry which is preliminary data.</text>
</comment>
<evidence type="ECO:0000313" key="3">
    <source>
        <dbReference type="EMBL" id="KFI20175.1"/>
    </source>
</evidence>
<dbReference type="HOGENOM" id="CLU_106310_0_0_6"/>
<accession>A0A0E2Z913</accession>
<dbReference type="OrthoDB" id="511546at2"/>
<name>A0A0E2Z913_9GAMM</name>
<dbReference type="EMBL" id="JPGN01000025">
    <property type="protein sequence ID" value="KFI20175.1"/>
    <property type="molecule type" value="Genomic_DNA"/>
</dbReference>
<feature type="chain" id="PRO_5002408226" evidence="1">
    <location>
        <begin position="35"/>
        <end position="198"/>
    </location>
</feature>
<evidence type="ECO:0000313" key="4">
    <source>
        <dbReference type="Proteomes" id="UP000028839"/>
    </source>
</evidence>
<protein>
    <submittedName>
        <fullName evidence="3">Cytochrome P460</fullName>
    </submittedName>
</protein>
<dbReference type="CDD" id="cd20751">
    <property type="entry name" value="cyt_P460_Ne-like"/>
    <property type="match status" value="1"/>
</dbReference>
<dbReference type="Proteomes" id="UP000028839">
    <property type="component" value="Unassembled WGS sequence"/>
</dbReference>
<feature type="signal peptide" evidence="1">
    <location>
        <begin position="1"/>
        <end position="34"/>
    </location>
</feature>
<dbReference type="InterPro" id="IPR038142">
    <property type="entry name" value="Cytochrome_P460_sp"/>
</dbReference>
<dbReference type="InterPro" id="IPR032033">
    <property type="entry name" value="Cytochrome_P460"/>
</dbReference>